<protein>
    <submittedName>
        <fullName evidence="1">Uncharacterized protein</fullName>
    </submittedName>
</protein>
<evidence type="ECO:0000313" key="1">
    <source>
        <dbReference type="EMBL" id="GIY20384.1"/>
    </source>
</evidence>
<dbReference type="EMBL" id="BPLR01007872">
    <property type="protein sequence ID" value="GIY20384.1"/>
    <property type="molecule type" value="Genomic_DNA"/>
</dbReference>
<sequence length="91" mass="10354">MKREEKKKNKKNSHPMPLKFLHAMLKSLTMEALPDPSLNYYLPFSRAISSFSHQCQFNSKKIPLSLSLTPPRCPPLLSGIITYPLGQINLT</sequence>
<reference evidence="1 2" key="1">
    <citation type="submission" date="2021-06" db="EMBL/GenBank/DDBJ databases">
        <title>Caerostris extrusa draft genome.</title>
        <authorList>
            <person name="Kono N."/>
            <person name="Arakawa K."/>
        </authorList>
    </citation>
    <scope>NUCLEOTIDE SEQUENCE [LARGE SCALE GENOMIC DNA]</scope>
</reference>
<gene>
    <name evidence="1" type="ORF">CEXT_38501</name>
</gene>
<evidence type="ECO:0000313" key="2">
    <source>
        <dbReference type="Proteomes" id="UP001054945"/>
    </source>
</evidence>
<keyword evidence="2" id="KW-1185">Reference proteome</keyword>
<dbReference type="AlphaFoldDB" id="A0AAV4RH79"/>
<proteinExistence type="predicted"/>
<organism evidence="1 2">
    <name type="scientific">Caerostris extrusa</name>
    <name type="common">Bark spider</name>
    <name type="synonym">Caerostris bankana</name>
    <dbReference type="NCBI Taxonomy" id="172846"/>
    <lineage>
        <taxon>Eukaryota</taxon>
        <taxon>Metazoa</taxon>
        <taxon>Ecdysozoa</taxon>
        <taxon>Arthropoda</taxon>
        <taxon>Chelicerata</taxon>
        <taxon>Arachnida</taxon>
        <taxon>Araneae</taxon>
        <taxon>Araneomorphae</taxon>
        <taxon>Entelegynae</taxon>
        <taxon>Araneoidea</taxon>
        <taxon>Araneidae</taxon>
        <taxon>Caerostris</taxon>
    </lineage>
</organism>
<dbReference type="Proteomes" id="UP001054945">
    <property type="component" value="Unassembled WGS sequence"/>
</dbReference>
<name>A0AAV4RH79_CAEEX</name>
<accession>A0AAV4RH79</accession>
<comment type="caution">
    <text evidence="1">The sequence shown here is derived from an EMBL/GenBank/DDBJ whole genome shotgun (WGS) entry which is preliminary data.</text>
</comment>